<dbReference type="EMBL" id="BAAAUD010000112">
    <property type="protein sequence ID" value="GAA2973505.1"/>
    <property type="molecule type" value="Genomic_DNA"/>
</dbReference>
<sequence length="88" mass="9263">MKTYGAASPTPPQRHRWWSRIAAVVAATLATGMLVAVNPTPAEAAAVDPNASYVLVNRHSGKALDVYGTSTADGARVSQWTRNDGANQ</sequence>
<proteinExistence type="predicted"/>
<name>A0ABN3XNL4_9ACTN</name>
<evidence type="ECO:0000313" key="3">
    <source>
        <dbReference type="Proteomes" id="UP001500403"/>
    </source>
</evidence>
<accession>A0ABN3XNL4</accession>
<comment type="caution">
    <text evidence="2">The sequence shown here is derived from an EMBL/GenBank/DDBJ whole genome shotgun (WGS) entry which is preliminary data.</text>
</comment>
<dbReference type="InterPro" id="IPR035992">
    <property type="entry name" value="Ricin_B-like_lectins"/>
</dbReference>
<organism evidence="2 3">
    <name type="scientific">Streptomyces enissocaesilis</name>
    <dbReference type="NCBI Taxonomy" id="332589"/>
    <lineage>
        <taxon>Bacteria</taxon>
        <taxon>Bacillati</taxon>
        <taxon>Actinomycetota</taxon>
        <taxon>Actinomycetes</taxon>
        <taxon>Kitasatosporales</taxon>
        <taxon>Streptomycetaceae</taxon>
        <taxon>Streptomyces</taxon>
        <taxon>Streptomyces rochei group</taxon>
    </lineage>
</organism>
<evidence type="ECO:0000313" key="2">
    <source>
        <dbReference type="EMBL" id="GAA2973505.1"/>
    </source>
</evidence>
<keyword evidence="3" id="KW-1185">Reference proteome</keyword>
<dbReference type="InterPro" id="IPR000772">
    <property type="entry name" value="Ricin_B_lectin"/>
</dbReference>
<reference evidence="2 3" key="1">
    <citation type="journal article" date="2019" name="Int. J. Syst. Evol. Microbiol.">
        <title>The Global Catalogue of Microorganisms (GCM) 10K type strain sequencing project: providing services to taxonomists for standard genome sequencing and annotation.</title>
        <authorList>
            <consortium name="The Broad Institute Genomics Platform"/>
            <consortium name="The Broad Institute Genome Sequencing Center for Infectious Disease"/>
            <person name="Wu L."/>
            <person name="Ma J."/>
        </authorList>
    </citation>
    <scope>NUCLEOTIDE SEQUENCE [LARGE SCALE GENOMIC DNA]</scope>
    <source>
        <strain evidence="2 3">JCM 9088</strain>
    </source>
</reference>
<dbReference type="Pfam" id="PF14200">
    <property type="entry name" value="RicinB_lectin_2"/>
    <property type="match status" value="1"/>
</dbReference>
<protein>
    <recommendedName>
        <fullName evidence="1">Ricin B lectin domain-containing protein</fullName>
    </recommendedName>
</protein>
<evidence type="ECO:0000259" key="1">
    <source>
        <dbReference type="Pfam" id="PF14200"/>
    </source>
</evidence>
<feature type="domain" description="Ricin B lectin" evidence="1">
    <location>
        <begin position="50"/>
        <end position="88"/>
    </location>
</feature>
<dbReference type="SUPFAM" id="SSF50370">
    <property type="entry name" value="Ricin B-like lectins"/>
    <property type="match status" value="1"/>
</dbReference>
<dbReference type="Gene3D" id="2.80.10.50">
    <property type="match status" value="1"/>
</dbReference>
<dbReference type="Proteomes" id="UP001500403">
    <property type="component" value="Unassembled WGS sequence"/>
</dbReference>
<gene>
    <name evidence="2" type="ORF">GCM10010446_67350</name>
</gene>